<dbReference type="Proteomes" id="UP000186817">
    <property type="component" value="Unassembled WGS sequence"/>
</dbReference>
<protein>
    <submittedName>
        <fullName evidence="1">Uncharacterized protein</fullName>
    </submittedName>
</protein>
<evidence type="ECO:0000313" key="1">
    <source>
        <dbReference type="EMBL" id="OLP96324.1"/>
    </source>
</evidence>
<proteinExistence type="predicted"/>
<organism evidence="1 2">
    <name type="scientific">Symbiodinium microadriaticum</name>
    <name type="common">Dinoflagellate</name>
    <name type="synonym">Zooxanthella microadriatica</name>
    <dbReference type="NCBI Taxonomy" id="2951"/>
    <lineage>
        <taxon>Eukaryota</taxon>
        <taxon>Sar</taxon>
        <taxon>Alveolata</taxon>
        <taxon>Dinophyceae</taxon>
        <taxon>Suessiales</taxon>
        <taxon>Symbiodiniaceae</taxon>
        <taxon>Symbiodinium</taxon>
    </lineage>
</organism>
<gene>
    <name evidence="1" type="ORF">AK812_SmicGene21466</name>
</gene>
<evidence type="ECO:0000313" key="2">
    <source>
        <dbReference type="Proteomes" id="UP000186817"/>
    </source>
</evidence>
<reference evidence="1 2" key="1">
    <citation type="submission" date="2016-02" db="EMBL/GenBank/DDBJ databases">
        <title>Genome analysis of coral dinoflagellate symbionts highlights evolutionary adaptations to a symbiotic lifestyle.</title>
        <authorList>
            <person name="Aranda M."/>
            <person name="Li Y."/>
            <person name="Liew Y.J."/>
            <person name="Baumgarten S."/>
            <person name="Simakov O."/>
            <person name="Wilson M."/>
            <person name="Piel J."/>
            <person name="Ashoor H."/>
            <person name="Bougouffa S."/>
            <person name="Bajic V.B."/>
            <person name="Ryu T."/>
            <person name="Ravasi T."/>
            <person name="Bayer T."/>
            <person name="Micklem G."/>
            <person name="Kim H."/>
            <person name="Bhak J."/>
            <person name="Lajeunesse T.C."/>
            <person name="Voolstra C.R."/>
        </authorList>
    </citation>
    <scope>NUCLEOTIDE SEQUENCE [LARGE SCALE GENOMIC DNA]</scope>
    <source>
        <strain evidence="1 2">CCMP2467</strain>
    </source>
</reference>
<accession>A0A1Q9DMB1</accession>
<sequence length="395" mass="43408">MGCNSATPMSQGISSPMHRPLDIIVCYCSFSLFPLLCPSSNALPNLALLQKPPLQARSKYARVGLQYNSALQLVPRKRCGGYGTGVREAESERLRTEWGPYFREVDAPWRLIAGEVRYVDDVLRADDDSAYLAFIIDWYEDLPEYTVFLHADAPEKLAENMLFGGHIPSLELLTDSVYAAIRGFLPSGIGILVEVGAALEQELFTPGPKASASVFLGFVHFAHNYVLLDWGCDQRKDCEGRQLEPEFSTLWKRVFGASVAPSLAAGHVPKSFYEHGLAYFGTTAESYHRLFPVGRVVRKADVPLCCSLKLEGKPGSAALLDSFLVAGIGNELAMYIWHAMFGEALKLPRRQQAWVEISGGQVEALEEDATTSDAGHLIEAGRNSISARLGALFDE</sequence>
<dbReference type="EMBL" id="LSRX01000472">
    <property type="protein sequence ID" value="OLP96324.1"/>
    <property type="molecule type" value="Genomic_DNA"/>
</dbReference>
<comment type="caution">
    <text evidence="1">The sequence shown here is derived from an EMBL/GenBank/DDBJ whole genome shotgun (WGS) entry which is preliminary data.</text>
</comment>
<dbReference type="OrthoDB" id="426718at2759"/>
<dbReference type="AlphaFoldDB" id="A0A1Q9DMB1"/>
<keyword evidence="2" id="KW-1185">Reference proteome</keyword>
<name>A0A1Q9DMB1_SYMMI</name>